<sequence>MYSLNFRQAQDLIKCKDAIMAGYRYYIWQLTDIGEPNSEVNEAWDKILNLISDILSKNSV</sequence>
<comment type="caution">
    <text evidence="1">The sequence shown here is derived from an EMBL/GenBank/DDBJ whole genome shotgun (WGS) entry which is preliminary data.</text>
</comment>
<evidence type="ECO:0000313" key="2">
    <source>
        <dbReference type="Proteomes" id="UP001162156"/>
    </source>
</evidence>
<proteinExistence type="predicted"/>
<dbReference type="AlphaFoldDB" id="A0AAV8X987"/>
<reference evidence="1" key="1">
    <citation type="journal article" date="2023" name="Insect Mol. Biol.">
        <title>Genome sequencing provides insights into the evolution of gene families encoding plant cell wall-degrading enzymes in longhorned beetles.</title>
        <authorList>
            <person name="Shin N.R."/>
            <person name="Okamura Y."/>
            <person name="Kirsch R."/>
            <person name="Pauchet Y."/>
        </authorList>
    </citation>
    <scope>NUCLEOTIDE SEQUENCE</scope>
    <source>
        <strain evidence="1">RBIC_L_NR</strain>
    </source>
</reference>
<organism evidence="1 2">
    <name type="scientific">Rhamnusium bicolor</name>
    <dbReference type="NCBI Taxonomy" id="1586634"/>
    <lineage>
        <taxon>Eukaryota</taxon>
        <taxon>Metazoa</taxon>
        <taxon>Ecdysozoa</taxon>
        <taxon>Arthropoda</taxon>
        <taxon>Hexapoda</taxon>
        <taxon>Insecta</taxon>
        <taxon>Pterygota</taxon>
        <taxon>Neoptera</taxon>
        <taxon>Endopterygota</taxon>
        <taxon>Coleoptera</taxon>
        <taxon>Polyphaga</taxon>
        <taxon>Cucujiformia</taxon>
        <taxon>Chrysomeloidea</taxon>
        <taxon>Cerambycidae</taxon>
        <taxon>Lepturinae</taxon>
        <taxon>Rhagiini</taxon>
        <taxon>Rhamnusium</taxon>
    </lineage>
</organism>
<accession>A0AAV8X987</accession>
<keyword evidence="2" id="KW-1185">Reference proteome</keyword>
<name>A0AAV8X987_9CUCU</name>
<protein>
    <submittedName>
        <fullName evidence="1">Uncharacterized protein</fullName>
    </submittedName>
</protein>
<gene>
    <name evidence="1" type="ORF">NQ314_012822</name>
</gene>
<evidence type="ECO:0000313" key="1">
    <source>
        <dbReference type="EMBL" id="KAJ8935403.1"/>
    </source>
</evidence>
<dbReference type="Proteomes" id="UP001162156">
    <property type="component" value="Unassembled WGS sequence"/>
</dbReference>
<dbReference type="EMBL" id="JANEYF010003577">
    <property type="protein sequence ID" value="KAJ8935403.1"/>
    <property type="molecule type" value="Genomic_DNA"/>
</dbReference>